<sequence>MKTNLRAFAVGIIFATGVMGVAYSIVSSDTLGKSEVKAYAKENDMHLLTNEEYQELLPSIEEEKPAEQSTEQKPPAAEQEKPEEEAQAEEANEPFDVNIPDGMATYEVSELLEAEGVIKDADEFDAFLEDRDIATRVRAGTFTMKKNMSYEEAAGVLIRQ</sequence>
<gene>
    <name evidence="3" type="ORF">JOC95_002091</name>
</gene>
<comment type="caution">
    <text evidence="3">The sequence shown here is derived from an EMBL/GenBank/DDBJ whole genome shotgun (WGS) entry which is preliminary data.</text>
</comment>
<dbReference type="EMBL" id="JAFBED010000004">
    <property type="protein sequence ID" value="MBM7620238.1"/>
    <property type="molecule type" value="Genomic_DNA"/>
</dbReference>
<evidence type="ECO:0000313" key="3">
    <source>
        <dbReference type="EMBL" id="MBM7620238.1"/>
    </source>
</evidence>
<keyword evidence="4" id="KW-1185">Reference proteome</keyword>
<feature type="compositionally biased region" description="Acidic residues" evidence="1">
    <location>
        <begin position="81"/>
        <end position="93"/>
    </location>
</feature>
<keyword evidence="2" id="KW-0812">Transmembrane</keyword>
<feature type="transmembrane region" description="Helical" evidence="2">
    <location>
        <begin position="7"/>
        <end position="26"/>
    </location>
</feature>
<dbReference type="RefSeq" id="WP_204415789.1">
    <property type="nucleotide sequence ID" value="NZ_JAFBED010000004.1"/>
</dbReference>
<proteinExistence type="predicted"/>
<accession>A0ABS2NZX6</accession>
<organism evidence="3 4">
    <name type="scientific">Sutcliffiella tianshenii</name>
    <dbReference type="NCBI Taxonomy" id="1463404"/>
    <lineage>
        <taxon>Bacteria</taxon>
        <taxon>Bacillati</taxon>
        <taxon>Bacillota</taxon>
        <taxon>Bacilli</taxon>
        <taxon>Bacillales</taxon>
        <taxon>Bacillaceae</taxon>
        <taxon>Sutcliffiella</taxon>
    </lineage>
</organism>
<dbReference type="Gene3D" id="3.30.1490.480">
    <property type="entry name" value="Endolytic murein transglycosylase"/>
    <property type="match status" value="1"/>
</dbReference>
<reference evidence="3 4" key="1">
    <citation type="submission" date="2021-01" db="EMBL/GenBank/DDBJ databases">
        <title>Genomic Encyclopedia of Type Strains, Phase IV (KMG-IV): sequencing the most valuable type-strain genomes for metagenomic binning, comparative biology and taxonomic classification.</title>
        <authorList>
            <person name="Goeker M."/>
        </authorList>
    </citation>
    <scope>NUCLEOTIDE SEQUENCE [LARGE SCALE GENOMIC DNA]</scope>
    <source>
        <strain evidence="3 4">DSM 25879</strain>
    </source>
</reference>
<name>A0ABS2NZX6_9BACI</name>
<feature type="region of interest" description="Disordered" evidence="1">
    <location>
        <begin position="52"/>
        <end position="100"/>
    </location>
</feature>
<keyword evidence="2" id="KW-0472">Membrane</keyword>
<keyword evidence="2" id="KW-1133">Transmembrane helix</keyword>
<evidence type="ECO:0000313" key="4">
    <source>
        <dbReference type="Proteomes" id="UP000737402"/>
    </source>
</evidence>
<evidence type="ECO:0000256" key="1">
    <source>
        <dbReference type="SAM" id="MobiDB-lite"/>
    </source>
</evidence>
<evidence type="ECO:0000256" key="2">
    <source>
        <dbReference type="SAM" id="Phobius"/>
    </source>
</evidence>
<dbReference type="Proteomes" id="UP000737402">
    <property type="component" value="Unassembled WGS sequence"/>
</dbReference>
<protein>
    <submittedName>
        <fullName evidence="3">Tfp pilus assembly protein PilP</fullName>
    </submittedName>
</protein>